<dbReference type="EMBL" id="JACIFO010000003">
    <property type="protein sequence ID" value="MBB4118596.1"/>
    <property type="molecule type" value="Genomic_DNA"/>
</dbReference>
<dbReference type="RefSeq" id="WP_183476827.1">
    <property type="nucleotide sequence ID" value="NZ_JACIFO010000003.1"/>
</dbReference>
<evidence type="ECO:0008006" key="3">
    <source>
        <dbReference type="Google" id="ProtNLM"/>
    </source>
</evidence>
<name>A0A840ET54_9FLAO</name>
<dbReference type="AlphaFoldDB" id="A0A840ET54"/>
<protein>
    <recommendedName>
        <fullName evidence="3">DUF2851 family protein</fullName>
    </recommendedName>
</protein>
<dbReference type="InterPro" id="IPR021272">
    <property type="entry name" value="DUF2851"/>
</dbReference>
<dbReference type="Pfam" id="PF11013">
    <property type="entry name" value="DUF2851"/>
    <property type="match status" value="1"/>
</dbReference>
<evidence type="ECO:0000313" key="2">
    <source>
        <dbReference type="Proteomes" id="UP000553034"/>
    </source>
</evidence>
<keyword evidence="2" id="KW-1185">Reference proteome</keyword>
<proteinExistence type="predicted"/>
<sequence length="421" mass="49487">MKEDFIHYLWKFKKFDFLKAKTTAGDEIYIRSSGMHNTQKAGPDFFNAQLDIGTQHWAGNVEVHQKSSDWFAHNHHTDSAYDNVILHVVWEHDVEVYRNNNTPIPTLVIANYIDDKLLENYHQLFTKKETKFINCASYFPNFNSLKIDFWLTKLYAERLENKAVYIEKLLAENNFHWEQTLFCMLAKYFGLKQNATPFIAIAQSVPFAMLQKETQAEKIEALLFGQAGLLEETKDDYQKKLQREYQFLKTKFKCSPIAEPVHFFRLRPLNFPTVRLAQLASLYTKQKNLFSQLIQVDKLEDFYQVLSVKTSPYWETHYNFGKTSKFFIKKTSKKFINLLLINAVFPLQFVYGRAIGKPFDEKIFEFLKQLPPENNHILTQYHKLHNNLGNSAMHSQALLQMYTEYCTKNKCLLCTLGNQVL</sequence>
<organism evidence="1 2">
    <name type="scientific">Mesonia hippocampi</name>
    <dbReference type="NCBI Taxonomy" id="1628250"/>
    <lineage>
        <taxon>Bacteria</taxon>
        <taxon>Pseudomonadati</taxon>
        <taxon>Bacteroidota</taxon>
        <taxon>Flavobacteriia</taxon>
        <taxon>Flavobacteriales</taxon>
        <taxon>Flavobacteriaceae</taxon>
        <taxon>Mesonia</taxon>
    </lineage>
</organism>
<comment type="caution">
    <text evidence="1">The sequence shown here is derived from an EMBL/GenBank/DDBJ whole genome shotgun (WGS) entry which is preliminary data.</text>
</comment>
<reference evidence="1 2" key="1">
    <citation type="submission" date="2020-08" db="EMBL/GenBank/DDBJ databases">
        <title>Genomic Encyclopedia of Type Strains, Phase IV (KMG-IV): sequencing the most valuable type-strain genomes for metagenomic binning, comparative biology and taxonomic classification.</title>
        <authorList>
            <person name="Goeker M."/>
        </authorList>
    </citation>
    <scope>NUCLEOTIDE SEQUENCE [LARGE SCALE GENOMIC DNA]</scope>
    <source>
        <strain evidence="1 2">DSM 29568</strain>
    </source>
</reference>
<evidence type="ECO:0000313" key="1">
    <source>
        <dbReference type="EMBL" id="MBB4118596.1"/>
    </source>
</evidence>
<gene>
    <name evidence="1" type="ORF">GGR32_000876</name>
</gene>
<dbReference type="Proteomes" id="UP000553034">
    <property type="component" value="Unassembled WGS sequence"/>
</dbReference>
<accession>A0A840ET54</accession>